<reference evidence="7 8" key="1">
    <citation type="submission" date="2018-06" db="EMBL/GenBank/DDBJ databases">
        <authorList>
            <consortium name="Pathogen Informatics"/>
            <person name="Doyle S."/>
        </authorList>
    </citation>
    <scope>NUCLEOTIDE SEQUENCE [LARGE SCALE GENOMIC DNA]</scope>
    <source>
        <strain evidence="7 8">NCTC8009</strain>
    </source>
</reference>
<sequence length="116" mass="13263">MINRYTADRRLRHDDAYTPDNVAGKRPDRATLVYTQRCKEAWKDVPVILGGIEASLRRTAHYDYWSDTVRRSVLVDSKADMLMFGNGERPLVEVAHRLAMASRLVKSAMCVIPRLS</sequence>
<evidence type="ECO:0000256" key="1">
    <source>
        <dbReference type="ARBA" id="ARBA00022485"/>
    </source>
</evidence>
<evidence type="ECO:0000256" key="4">
    <source>
        <dbReference type="ARBA" id="ARBA00023004"/>
    </source>
</evidence>
<evidence type="ECO:0000313" key="8">
    <source>
        <dbReference type="Proteomes" id="UP000250991"/>
    </source>
</evidence>
<dbReference type="AlphaFoldDB" id="A0A2X3K3I5"/>
<evidence type="ECO:0000259" key="6">
    <source>
        <dbReference type="Pfam" id="PF08497"/>
    </source>
</evidence>
<dbReference type="PANTHER" id="PTHR32331:SF0">
    <property type="entry name" value="UPF0313 PROTEIN YGIQ"/>
    <property type="match status" value="1"/>
</dbReference>
<dbReference type="InterPro" id="IPR013704">
    <property type="entry name" value="UPF0313_N"/>
</dbReference>
<feature type="domain" description="UPF0313" evidence="6">
    <location>
        <begin position="1"/>
        <end position="103"/>
    </location>
</feature>
<proteinExistence type="predicted"/>
<keyword evidence="5" id="KW-0411">Iron-sulfur</keyword>
<dbReference type="Proteomes" id="UP000250991">
    <property type="component" value="Unassembled WGS sequence"/>
</dbReference>
<keyword evidence="3" id="KW-0479">Metal-binding</keyword>
<dbReference type="InterPro" id="IPR022946">
    <property type="entry name" value="UPF0313"/>
</dbReference>
<dbReference type="Pfam" id="PF08497">
    <property type="entry name" value="Radical_SAM_N"/>
    <property type="match status" value="1"/>
</dbReference>
<keyword evidence="1" id="KW-0004">4Fe-4S</keyword>
<keyword evidence="4" id="KW-0408">Iron</keyword>
<organism evidence="7 8">
    <name type="scientific">Escherichia coli</name>
    <dbReference type="NCBI Taxonomy" id="562"/>
    <lineage>
        <taxon>Bacteria</taxon>
        <taxon>Pseudomonadati</taxon>
        <taxon>Pseudomonadota</taxon>
        <taxon>Gammaproteobacteria</taxon>
        <taxon>Enterobacterales</taxon>
        <taxon>Enterobacteriaceae</taxon>
        <taxon>Escherichia</taxon>
    </lineage>
</organism>
<protein>
    <submittedName>
        <fullName evidence="7">Radical SAM superfamily protein</fullName>
    </submittedName>
</protein>
<keyword evidence="2" id="KW-0949">S-adenosyl-L-methionine</keyword>
<evidence type="ECO:0000256" key="2">
    <source>
        <dbReference type="ARBA" id="ARBA00022691"/>
    </source>
</evidence>
<evidence type="ECO:0000256" key="5">
    <source>
        <dbReference type="ARBA" id="ARBA00023014"/>
    </source>
</evidence>
<dbReference type="STRING" id="585034.ECIAI1_3164"/>
<evidence type="ECO:0000313" key="7">
    <source>
        <dbReference type="EMBL" id="SQD01534.1"/>
    </source>
</evidence>
<dbReference type="PANTHER" id="PTHR32331">
    <property type="entry name" value="UPF0313 PROTEIN YGIQ"/>
    <property type="match status" value="1"/>
</dbReference>
<evidence type="ECO:0000256" key="3">
    <source>
        <dbReference type="ARBA" id="ARBA00022723"/>
    </source>
</evidence>
<dbReference type="GO" id="GO:0046872">
    <property type="term" value="F:metal ion binding"/>
    <property type="evidence" value="ECO:0007669"/>
    <property type="project" value="UniProtKB-KW"/>
</dbReference>
<dbReference type="EMBL" id="UARW01000010">
    <property type="protein sequence ID" value="SQD01534.1"/>
    <property type="molecule type" value="Genomic_DNA"/>
</dbReference>
<name>A0A2X3K3I5_ECOLX</name>
<accession>A0A2X3K3I5</accession>
<dbReference type="GO" id="GO:0051539">
    <property type="term" value="F:4 iron, 4 sulfur cluster binding"/>
    <property type="evidence" value="ECO:0007669"/>
    <property type="project" value="UniProtKB-KW"/>
</dbReference>
<gene>
    <name evidence="7" type="ORF">NCTC8009_01965</name>
</gene>